<dbReference type="GO" id="GO:0071978">
    <property type="term" value="P:bacterial-type flagellum-dependent swarming motility"/>
    <property type="evidence" value="ECO:0007669"/>
    <property type="project" value="TreeGrafter"/>
</dbReference>
<dbReference type="GO" id="GO:0009425">
    <property type="term" value="C:bacterial-type flagellum basal body"/>
    <property type="evidence" value="ECO:0007669"/>
    <property type="project" value="UniProtKB-SubCell"/>
</dbReference>
<dbReference type="PIRSF" id="PIRSF002888">
    <property type="entry name" value="FliM"/>
    <property type="match status" value="1"/>
</dbReference>
<dbReference type="GO" id="GO:0003774">
    <property type="term" value="F:cytoskeletal motor activity"/>
    <property type="evidence" value="ECO:0007669"/>
    <property type="project" value="InterPro"/>
</dbReference>
<feature type="domain" description="Flagellar motor switch protein FliN-like C-terminal" evidence="11">
    <location>
        <begin position="256"/>
        <end position="325"/>
    </location>
</feature>
<dbReference type="Proteomes" id="UP000013520">
    <property type="component" value="Chromosome"/>
</dbReference>
<dbReference type="Pfam" id="PF02154">
    <property type="entry name" value="FliM"/>
    <property type="match status" value="1"/>
</dbReference>
<evidence type="ECO:0000256" key="4">
    <source>
        <dbReference type="ARBA" id="ARBA00021898"/>
    </source>
</evidence>
<dbReference type="GO" id="GO:0005886">
    <property type="term" value="C:plasma membrane"/>
    <property type="evidence" value="ECO:0007669"/>
    <property type="project" value="UniProtKB-SubCell"/>
</dbReference>
<dbReference type="CDD" id="cd17908">
    <property type="entry name" value="FliM"/>
    <property type="match status" value="1"/>
</dbReference>
<dbReference type="OrthoDB" id="9806941at2"/>
<keyword evidence="8" id="KW-0472">Membrane</keyword>
<comment type="subcellular location">
    <subcellularLocation>
        <location evidence="1">Bacterial flagellum basal body</location>
    </subcellularLocation>
    <subcellularLocation>
        <location evidence="2">Cell membrane</location>
        <topology evidence="2">Peripheral membrane protein</topology>
    </subcellularLocation>
</comment>
<keyword evidence="12" id="KW-0969">Cilium</keyword>
<keyword evidence="13" id="KW-1185">Reference proteome</keyword>
<dbReference type="PANTHER" id="PTHR30034">
    <property type="entry name" value="FLAGELLAR MOTOR SWITCH PROTEIN FLIM"/>
    <property type="match status" value="1"/>
</dbReference>
<evidence type="ECO:0000256" key="7">
    <source>
        <dbReference type="ARBA" id="ARBA00022779"/>
    </source>
</evidence>
<dbReference type="InterPro" id="IPR001689">
    <property type="entry name" value="Flag_FliM"/>
</dbReference>
<dbReference type="Gene3D" id="2.30.330.10">
    <property type="entry name" value="SpoA-like"/>
    <property type="match status" value="1"/>
</dbReference>
<evidence type="ECO:0000256" key="9">
    <source>
        <dbReference type="ARBA" id="ARBA00023143"/>
    </source>
</evidence>
<evidence type="ECO:0000313" key="13">
    <source>
        <dbReference type="Proteomes" id="UP000013520"/>
    </source>
</evidence>
<proteinExistence type="inferred from homology"/>
<keyword evidence="7" id="KW-0283">Flagellar rotation</keyword>
<name>R4KPP8_9FIRM</name>
<dbReference type="InterPro" id="IPR028976">
    <property type="entry name" value="CheC-like_sf"/>
</dbReference>
<dbReference type="Pfam" id="PF01052">
    <property type="entry name" value="FliMN_C"/>
    <property type="match status" value="1"/>
</dbReference>
<dbReference type="NCBIfam" id="TIGR01397">
    <property type="entry name" value="fliM_switch"/>
    <property type="match status" value="1"/>
</dbReference>
<dbReference type="PRINTS" id="PR00955">
    <property type="entry name" value="FLGMOTORFLIM"/>
</dbReference>
<dbReference type="GO" id="GO:0050918">
    <property type="term" value="P:positive chemotaxis"/>
    <property type="evidence" value="ECO:0007669"/>
    <property type="project" value="TreeGrafter"/>
</dbReference>
<dbReference type="InterPro" id="IPR036429">
    <property type="entry name" value="SpoA-like_sf"/>
</dbReference>
<organism evidence="12 13">
    <name type="scientific">Desulfoscipio gibsoniae DSM 7213</name>
    <dbReference type="NCBI Taxonomy" id="767817"/>
    <lineage>
        <taxon>Bacteria</taxon>
        <taxon>Bacillati</taxon>
        <taxon>Bacillota</taxon>
        <taxon>Clostridia</taxon>
        <taxon>Eubacteriales</taxon>
        <taxon>Desulfallaceae</taxon>
        <taxon>Desulfoscipio</taxon>
    </lineage>
</organism>
<evidence type="ECO:0000256" key="1">
    <source>
        <dbReference type="ARBA" id="ARBA00004117"/>
    </source>
</evidence>
<dbReference type="eggNOG" id="COG1868">
    <property type="taxonomic scope" value="Bacteria"/>
</dbReference>
<keyword evidence="6" id="KW-0145">Chemotaxis</keyword>
<evidence type="ECO:0000256" key="2">
    <source>
        <dbReference type="ARBA" id="ARBA00004202"/>
    </source>
</evidence>
<dbReference type="HOGENOM" id="CLU_052646_0_0_9"/>
<dbReference type="STRING" id="767817.Desgi_2202"/>
<keyword evidence="12" id="KW-0966">Cell projection</keyword>
<reference evidence="12 13" key="1">
    <citation type="submission" date="2012-01" db="EMBL/GenBank/DDBJ databases">
        <title>Complete sequence of Desulfotomaculum gibsoniae DSM 7213.</title>
        <authorList>
            <consortium name="US DOE Joint Genome Institute"/>
            <person name="Lucas S."/>
            <person name="Han J."/>
            <person name="Lapidus A."/>
            <person name="Cheng J.-F."/>
            <person name="Goodwin L."/>
            <person name="Pitluck S."/>
            <person name="Peters L."/>
            <person name="Ovchinnikova G."/>
            <person name="Teshima H."/>
            <person name="Detter J.C."/>
            <person name="Han C."/>
            <person name="Tapia R."/>
            <person name="Land M."/>
            <person name="Hauser L."/>
            <person name="Kyrpides N."/>
            <person name="Ivanova N."/>
            <person name="Pagani I."/>
            <person name="Parshina S."/>
            <person name="Plugge C."/>
            <person name="Muyzer G."/>
            <person name="Kuever J."/>
            <person name="Ivanova A."/>
            <person name="Nazina T."/>
            <person name="Klenk H.-P."/>
            <person name="Brambilla E."/>
            <person name="Spring S."/>
            <person name="Stams A.F."/>
            <person name="Woyke T."/>
        </authorList>
    </citation>
    <scope>NUCLEOTIDE SEQUENCE [LARGE SCALE GENOMIC DNA]</scope>
    <source>
        <strain evidence="12 13">DSM 7213</strain>
    </source>
</reference>
<dbReference type="SUPFAM" id="SSF103039">
    <property type="entry name" value="CheC-like"/>
    <property type="match status" value="1"/>
</dbReference>
<keyword evidence="5" id="KW-1003">Cell membrane</keyword>
<comment type="similarity">
    <text evidence="3">Belongs to the FliM family.</text>
</comment>
<dbReference type="EMBL" id="CP003273">
    <property type="protein sequence ID" value="AGL01631.1"/>
    <property type="molecule type" value="Genomic_DNA"/>
</dbReference>
<keyword evidence="9" id="KW-0975">Bacterial flagellum</keyword>
<evidence type="ECO:0000256" key="5">
    <source>
        <dbReference type="ARBA" id="ARBA00022475"/>
    </source>
</evidence>
<gene>
    <name evidence="12" type="ORF">Desgi_2202</name>
</gene>
<keyword evidence="12" id="KW-0282">Flagellum</keyword>
<accession>R4KPP8</accession>
<dbReference type="InterPro" id="IPR001543">
    <property type="entry name" value="FliN-like_C"/>
</dbReference>
<sequence>MQEILSQGEIDALLDALNTGDIPIEEIDTKTGQEIKIKSYDFRRPNKFSKEHLRTLEILHNLFARHVTSFLSGYLRSNVNIELVSVSQTIFDEFIRSIPTPTVLTIFDLLPLNGSVILEANNAFIFPVIDLMFGGNGSTGDLNRELTDIEIQVTKKIMTKILEYFIPTWQDIFEVKPELYSVETNPRLQQLYSPNEVVALLTFTVSLGENIQGMINLCYPYITLDPVIAKLSMRQQFIRNFSSSHEDDYANILHWLNHCNIDITAVLGDTQITVNDLLQIQQGDVIVLDQNINSDINVLVGENLKFGAQVGLVDENLAIQIVSLIEGEFNND</sequence>
<dbReference type="RefSeq" id="WP_006522062.1">
    <property type="nucleotide sequence ID" value="NC_021184.1"/>
</dbReference>
<evidence type="ECO:0000256" key="3">
    <source>
        <dbReference type="ARBA" id="ARBA00011049"/>
    </source>
</evidence>
<dbReference type="PANTHER" id="PTHR30034:SF6">
    <property type="entry name" value="YOP PROTEINS TRANSLOCATION PROTEIN Q"/>
    <property type="match status" value="1"/>
</dbReference>
<dbReference type="AlphaFoldDB" id="R4KPP8"/>
<dbReference type="KEGG" id="dgi:Desgi_2202"/>
<protein>
    <recommendedName>
        <fullName evidence="4 10">Flagellar motor switch protein FliM</fullName>
    </recommendedName>
</protein>
<evidence type="ECO:0000256" key="10">
    <source>
        <dbReference type="NCBIfam" id="TIGR01397"/>
    </source>
</evidence>
<dbReference type="SUPFAM" id="SSF101801">
    <property type="entry name" value="Surface presentation of antigens (SPOA)"/>
    <property type="match status" value="1"/>
</dbReference>
<dbReference type="Gene3D" id="3.40.1550.10">
    <property type="entry name" value="CheC-like"/>
    <property type="match status" value="1"/>
</dbReference>
<evidence type="ECO:0000259" key="11">
    <source>
        <dbReference type="Pfam" id="PF01052"/>
    </source>
</evidence>
<evidence type="ECO:0000256" key="6">
    <source>
        <dbReference type="ARBA" id="ARBA00022500"/>
    </source>
</evidence>
<evidence type="ECO:0000313" key="12">
    <source>
        <dbReference type="EMBL" id="AGL01631.1"/>
    </source>
</evidence>
<evidence type="ECO:0000256" key="8">
    <source>
        <dbReference type="ARBA" id="ARBA00023136"/>
    </source>
</evidence>